<name>A0ABV9NCD5_9PROT</name>
<keyword evidence="3" id="KW-1185">Reference proteome</keyword>
<feature type="chain" id="PRO_5045377687" description="YARHG domain-containing protein" evidence="1">
    <location>
        <begin position="18"/>
        <end position="140"/>
    </location>
</feature>
<dbReference type="RefSeq" id="WP_371392560.1">
    <property type="nucleotide sequence ID" value="NZ_CP163421.1"/>
</dbReference>
<comment type="caution">
    <text evidence="2">The sequence shown here is derived from an EMBL/GenBank/DDBJ whole genome shotgun (WGS) entry which is preliminary data.</text>
</comment>
<feature type="signal peptide" evidence="1">
    <location>
        <begin position="1"/>
        <end position="17"/>
    </location>
</feature>
<proteinExistence type="predicted"/>
<organism evidence="2 3">
    <name type="scientific">Glycocaulis abyssi</name>
    <dbReference type="NCBI Taxonomy" id="1433403"/>
    <lineage>
        <taxon>Bacteria</taxon>
        <taxon>Pseudomonadati</taxon>
        <taxon>Pseudomonadota</taxon>
        <taxon>Alphaproteobacteria</taxon>
        <taxon>Maricaulales</taxon>
        <taxon>Maricaulaceae</taxon>
        <taxon>Glycocaulis</taxon>
    </lineage>
</organism>
<dbReference type="Proteomes" id="UP001596024">
    <property type="component" value="Unassembled WGS sequence"/>
</dbReference>
<keyword evidence="1" id="KW-0732">Signal</keyword>
<gene>
    <name evidence="2" type="ORF">ACFPB0_08405</name>
</gene>
<reference evidence="3" key="1">
    <citation type="journal article" date="2019" name="Int. J. Syst. Evol. Microbiol.">
        <title>The Global Catalogue of Microorganisms (GCM) 10K type strain sequencing project: providing services to taxonomists for standard genome sequencing and annotation.</title>
        <authorList>
            <consortium name="The Broad Institute Genomics Platform"/>
            <consortium name="The Broad Institute Genome Sequencing Center for Infectious Disease"/>
            <person name="Wu L."/>
            <person name="Ma J."/>
        </authorList>
    </citation>
    <scope>NUCLEOTIDE SEQUENCE [LARGE SCALE GENOMIC DNA]</scope>
    <source>
        <strain evidence="3">CCUG 62981</strain>
    </source>
</reference>
<accession>A0ABV9NCD5</accession>
<sequence>MLRLCLGAIGLAALAFADMAEAQSLSAGDYELCSVYRYDGSFAGYDSACLARQRAAIRRYAEHPAGSRPGRHSGQYSSAPVSPVYGQTGNLCPPWANNGRGYTSTTRPGSYGVVYGTFNSAFNGQPCIPNSANQFLRGVN</sequence>
<evidence type="ECO:0000313" key="2">
    <source>
        <dbReference type="EMBL" id="MFC4725310.1"/>
    </source>
</evidence>
<evidence type="ECO:0000313" key="3">
    <source>
        <dbReference type="Proteomes" id="UP001596024"/>
    </source>
</evidence>
<dbReference type="EMBL" id="JBHSGQ010000003">
    <property type="protein sequence ID" value="MFC4725310.1"/>
    <property type="molecule type" value="Genomic_DNA"/>
</dbReference>
<protein>
    <recommendedName>
        <fullName evidence="4">YARHG domain-containing protein</fullName>
    </recommendedName>
</protein>
<evidence type="ECO:0000256" key="1">
    <source>
        <dbReference type="SAM" id="SignalP"/>
    </source>
</evidence>
<evidence type="ECO:0008006" key="4">
    <source>
        <dbReference type="Google" id="ProtNLM"/>
    </source>
</evidence>